<dbReference type="InterPro" id="IPR021416">
    <property type="entry name" value="DUF3048_N"/>
</dbReference>
<dbReference type="RefSeq" id="WP_015793799.1">
    <property type="nucleotide sequence ID" value="NC_013131.1"/>
</dbReference>
<feature type="chain" id="PRO_5039417612" description="DUF3048 domain-containing protein" evidence="2">
    <location>
        <begin position="46"/>
        <end position="355"/>
    </location>
</feature>
<dbReference type="OrthoDB" id="9779102at2"/>
<feature type="domain" description="DUF3048" evidence="3">
    <location>
        <begin position="76"/>
        <end position="211"/>
    </location>
</feature>
<dbReference type="AlphaFoldDB" id="C7Q6N5"/>
<organism evidence="5 6">
    <name type="scientific">Catenulispora acidiphila (strain DSM 44928 / JCM 14897 / NBRC 102108 / NRRL B-24433 / ID139908)</name>
    <dbReference type="NCBI Taxonomy" id="479433"/>
    <lineage>
        <taxon>Bacteria</taxon>
        <taxon>Bacillati</taxon>
        <taxon>Actinomycetota</taxon>
        <taxon>Actinomycetes</taxon>
        <taxon>Catenulisporales</taxon>
        <taxon>Catenulisporaceae</taxon>
        <taxon>Catenulispora</taxon>
    </lineage>
</organism>
<feature type="signal peptide" evidence="2">
    <location>
        <begin position="1"/>
        <end position="45"/>
    </location>
</feature>
<gene>
    <name evidence="5" type="ordered locus">Caci_5211</name>
</gene>
<dbReference type="InterPro" id="IPR023158">
    <property type="entry name" value="YerB-like_sf"/>
</dbReference>
<feature type="domain" description="DUF3048" evidence="4">
    <location>
        <begin position="239"/>
        <end position="350"/>
    </location>
</feature>
<dbReference type="Proteomes" id="UP000000851">
    <property type="component" value="Chromosome"/>
</dbReference>
<dbReference type="HOGENOM" id="CLU_045984_1_0_11"/>
<feature type="region of interest" description="Disordered" evidence="1">
    <location>
        <begin position="48"/>
        <end position="74"/>
    </location>
</feature>
<dbReference type="EMBL" id="CP001700">
    <property type="protein sequence ID" value="ACU74070.1"/>
    <property type="molecule type" value="Genomic_DNA"/>
</dbReference>
<feature type="compositionally biased region" description="Low complexity" evidence="1">
    <location>
        <begin position="55"/>
        <end position="74"/>
    </location>
</feature>
<dbReference type="eggNOG" id="COG1470">
    <property type="taxonomic scope" value="Bacteria"/>
</dbReference>
<evidence type="ECO:0000256" key="1">
    <source>
        <dbReference type="SAM" id="MobiDB-lite"/>
    </source>
</evidence>
<reference evidence="5 6" key="1">
    <citation type="journal article" date="2009" name="Stand. Genomic Sci.">
        <title>Complete genome sequence of Catenulispora acidiphila type strain (ID 139908).</title>
        <authorList>
            <person name="Copeland A."/>
            <person name="Lapidus A."/>
            <person name="Glavina Del Rio T."/>
            <person name="Nolan M."/>
            <person name="Lucas S."/>
            <person name="Chen F."/>
            <person name="Tice H."/>
            <person name="Cheng J.F."/>
            <person name="Bruce D."/>
            <person name="Goodwin L."/>
            <person name="Pitluck S."/>
            <person name="Mikhailova N."/>
            <person name="Pati A."/>
            <person name="Ivanova N."/>
            <person name="Mavromatis K."/>
            <person name="Chen A."/>
            <person name="Palaniappan K."/>
            <person name="Chain P."/>
            <person name="Land M."/>
            <person name="Hauser L."/>
            <person name="Chang Y.J."/>
            <person name="Jeffries C.D."/>
            <person name="Chertkov O."/>
            <person name="Brettin T."/>
            <person name="Detter J.C."/>
            <person name="Han C."/>
            <person name="Ali Z."/>
            <person name="Tindall B.J."/>
            <person name="Goker M."/>
            <person name="Bristow J."/>
            <person name="Eisen J.A."/>
            <person name="Markowitz V."/>
            <person name="Hugenholtz P."/>
            <person name="Kyrpides N.C."/>
            <person name="Klenk H.P."/>
        </authorList>
    </citation>
    <scope>NUCLEOTIDE SEQUENCE [LARGE SCALE GENOMIC DNA]</scope>
    <source>
        <strain evidence="6">DSM 44928 / JCM 14897 / NBRC 102108 / NRRL B-24433 / ID139908</strain>
    </source>
</reference>
<evidence type="ECO:0000259" key="4">
    <source>
        <dbReference type="Pfam" id="PF17479"/>
    </source>
</evidence>
<protein>
    <recommendedName>
        <fullName evidence="7">DUF3048 domain-containing protein</fullName>
    </recommendedName>
</protein>
<dbReference type="Pfam" id="PF11258">
    <property type="entry name" value="DUF3048"/>
    <property type="match status" value="1"/>
</dbReference>
<keyword evidence="6" id="KW-1185">Reference proteome</keyword>
<dbReference type="InParanoid" id="C7Q6N5"/>
<dbReference type="Gene3D" id="3.50.90.10">
    <property type="entry name" value="YerB-like"/>
    <property type="match status" value="1"/>
</dbReference>
<dbReference type="SUPFAM" id="SSF159774">
    <property type="entry name" value="YerB-like"/>
    <property type="match status" value="1"/>
</dbReference>
<sequence length="355" mass="37219" precursor="true">MRLTPRPRARTRVRTRVSTRTRIRTRTRATALITCTAALCLTATACGHSPKKPAARTAPTGTPAASSPANAVSPLTGLPGPTGKILAAKIDNIAYARPQTGLAAADVVYAIEVEGGLSRFLAVYDSDHLPAGKIGPIRSARESDLPILEQYGKVDFAYSGALSVFLPVLASANIVNTSPDQDGAAFSRDSARSAPYNEYLNPAKVLADFPTTAAAKDIGFRFGAAPAGGIPTASLTARMPSASFTFTWDASRGEYLIAMDGHAASTTDGGPLCAPTIVLQKVAETTSPRGFHDVPDQLSPYAPTVGTGKAVVLRDGDSYTGTWSRPTDASPTSFTFDGQPMTFHPGQVWIVLTPQ</sequence>
<evidence type="ECO:0008006" key="7">
    <source>
        <dbReference type="Google" id="ProtNLM"/>
    </source>
</evidence>
<dbReference type="Pfam" id="PF17479">
    <property type="entry name" value="DUF3048_C"/>
    <property type="match status" value="1"/>
</dbReference>
<dbReference type="InterPro" id="IPR035328">
    <property type="entry name" value="DUF3048_C"/>
</dbReference>
<dbReference type="KEGG" id="cai:Caci_5211"/>
<evidence type="ECO:0000313" key="5">
    <source>
        <dbReference type="EMBL" id="ACU74070.1"/>
    </source>
</evidence>
<name>C7Q6N5_CATAD</name>
<dbReference type="STRING" id="479433.Caci_5211"/>
<evidence type="ECO:0000313" key="6">
    <source>
        <dbReference type="Proteomes" id="UP000000851"/>
    </source>
</evidence>
<accession>C7Q6N5</accession>
<evidence type="ECO:0000259" key="3">
    <source>
        <dbReference type="Pfam" id="PF11258"/>
    </source>
</evidence>
<keyword evidence="2" id="KW-0732">Signal</keyword>
<proteinExistence type="predicted"/>
<evidence type="ECO:0000256" key="2">
    <source>
        <dbReference type="SAM" id="SignalP"/>
    </source>
</evidence>